<sequence length="175" mass="19044">MSLKENYKNDIYQGNRKYQTVQNEDGTISLRDVTVYTQEGDIFSADDFNATNRAVNAIDKDNTAFRSEIMEDVQNLETQVGAFVGETLLSFSASGWSSTAPYTQTVSFAGIKESDTPVYGLRLTGTLSNVTVEAQKLAWGYIDRIASGNGRVTAYCYSKKPGTSITVSAKGVSNG</sequence>
<dbReference type="EMBL" id="JAINVB010000002">
    <property type="protein sequence ID" value="MCK0089154.1"/>
    <property type="molecule type" value="Genomic_DNA"/>
</dbReference>
<reference evidence="2" key="1">
    <citation type="journal article" date="2022" name="Cell Host Microbe">
        <title>Colonization of the live biotherapeutic product VE303 and modulation of the microbiota and metabolites in healthy volunteers.</title>
        <authorList>
            <person name="Dsouza M."/>
            <person name="Menon R."/>
            <person name="Crossette E."/>
            <person name="Bhattarai S.K."/>
            <person name="Schneider J."/>
            <person name="Kim Y.G."/>
            <person name="Reddy S."/>
            <person name="Caballero S."/>
            <person name="Felix C."/>
            <person name="Cornacchione L."/>
            <person name="Hendrickson J."/>
            <person name="Watson A.R."/>
            <person name="Minot S.S."/>
            <person name="Greenfield N."/>
            <person name="Schopf L."/>
            <person name="Szabady R."/>
            <person name="Patarroyo J."/>
            <person name="Smith W."/>
            <person name="Harrison P."/>
            <person name="Kuijper E.J."/>
            <person name="Kelly C.P."/>
            <person name="Olle B."/>
            <person name="Bobilev D."/>
            <person name="Silber J.L."/>
            <person name="Bucci V."/>
            <person name="Roberts B."/>
            <person name="Faith J."/>
            <person name="Norman J.M."/>
        </authorList>
    </citation>
    <scope>NUCLEOTIDE SEQUENCE</scope>
    <source>
        <strain evidence="2">VE303-04</strain>
    </source>
</reference>
<accession>A0AAW5FBB9</accession>
<organism evidence="2 3">
    <name type="scientific">Clostridium symbiosum</name>
    <name type="common">Bacteroides symbiosus</name>
    <dbReference type="NCBI Taxonomy" id="1512"/>
    <lineage>
        <taxon>Bacteria</taxon>
        <taxon>Bacillati</taxon>
        <taxon>Bacillota</taxon>
        <taxon>Clostridia</taxon>
        <taxon>Lachnospirales</taxon>
        <taxon>Lachnospiraceae</taxon>
        <taxon>Otoolea</taxon>
    </lineage>
</organism>
<evidence type="ECO:0000313" key="3">
    <source>
        <dbReference type="Proteomes" id="UP001203136"/>
    </source>
</evidence>
<protein>
    <submittedName>
        <fullName evidence="2">Uncharacterized protein</fullName>
    </submittedName>
</protein>
<dbReference type="Proteomes" id="UP001203136">
    <property type="component" value="Unassembled WGS sequence"/>
</dbReference>
<dbReference type="AlphaFoldDB" id="A0AAW5FBB9"/>
<name>A0AAW5FBB9_CLOSY</name>
<dbReference type="EMBL" id="JAINVB010000001">
    <property type="protein sequence ID" value="MCK0085238.1"/>
    <property type="molecule type" value="Genomic_DNA"/>
</dbReference>
<evidence type="ECO:0000313" key="1">
    <source>
        <dbReference type="EMBL" id="MCK0085238.1"/>
    </source>
</evidence>
<proteinExistence type="predicted"/>
<gene>
    <name evidence="1" type="ORF">K5I21_05010</name>
    <name evidence="2" type="ORF">K5I21_25440</name>
</gene>
<comment type="caution">
    <text evidence="2">The sequence shown here is derived from an EMBL/GenBank/DDBJ whole genome shotgun (WGS) entry which is preliminary data.</text>
</comment>
<dbReference type="RefSeq" id="WP_024739769.1">
    <property type="nucleotide sequence ID" value="NZ_JAINVB010000001.1"/>
</dbReference>
<evidence type="ECO:0000313" key="2">
    <source>
        <dbReference type="EMBL" id="MCK0089154.1"/>
    </source>
</evidence>